<evidence type="ECO:0000313" key="3">
    <source>
        <dbReference type="RefSeq" id="XP_009765570.1"/>
    </source>
</evidence>
<organism evidence="2 3">
    <name type="scientific">Nicotiana sylvestris</name>
    <name type="common">Wood tobacco</name>
    <name type="synonym">South American tobacco</name>
    <dbReference type="NCBI Taxonomy" id="4096"/>
    <lineage>
        <taxon>Eukaryota</taxon>
        <taxon>Viridiplantae</taxon>
        <taxon>Streptophyta</taxon>
        <taxon>Embryophyta</taxon>
        <taxon>Tracheophyta</taxon>
        <taxon>Spermatophyta</taxon>
        <taxon>Magnoliopsida</taxon>
        <taxon>eudicotyledons</taxon>
        <taxon>Gunneridae</taxon>
        <taxon>Pentapetalae</taxon>
        <taxon>asterids</taxon>
        <taxon>lamiids</taxon>
        <taxon>Solanales</taxon>
        <taxon>Solanaceae</taxon>
        <taxon>Nicotianoideae</taxon>
        <taxon>Nicotianeae</taxon>
        <taxon>Nicotiana</taxon>
    </lineage>
</organism>
<evidence type="ECO:0000256" key="1">
    <source>
        <dbReference type="SAM" id="MobiDB-lite"/>
    </source>
</evidence>
<keyword evidence="2" id="KW-1185">Reference proteome</keyword>
<name>A0A1U7VUI5_NICSY</name>
<protein>
    <submittedName>
        <fullName evidence="3">Uncharacterized protein LOC104217118</fullName>
    </submittedName>
</protein>
<feature type="compositionally biased region" description="Basic and acidic residues" evidence="1">
    <location>
        <begin position="139"/>
        <end position="161"/>
    </location>
</feature>
<feature type="region of interest" description="Disordered" evidence="1">
    <location>
        <begin position="128"/>
        <end position="267"/>
    </location>
</feature>
<reference evidence="2" key="1">
    <citation type="journal article" date="2013" name="Genome Biol.">
        <title>Reference genomes and transcriptomes of Nicotiana sylvestris and Nicotiana tomentosiformis.</title>
        <authorList>
            <person name="Sierro N."/>
            <person name="Battey J.N."/>
            <person name="Ouadi S."/>
            <person name="Bovet L."/>
            <person name="Goepfert S."/>
            <person name="Bakaher N."/>
            <person name="Peitsch M.C."/>
            <person name="Ivanov N.V."/>
        </authorList>
    </citation>
    <scope>NUCLEOTIDE SEQUENCE [LARGE SCALE GENOMIC DNA]</scope>
</reference>
<dbReference type="RefSeq" id="XP_009765570.1">
    <property type="nucleotide sequence ID" value="XM_009767268.1"/>
</dbReference>
<dbReference type="PANTHER" id="PTHR31286">
    <property type="entry name" value="GLYCINE-RICH CELL WALL STRUCTURAL PROTEIN 1.8-LIKE"/>
    <property type="match status" value="1"/>
</dbReference>
<gene>
    <name evidence="3" type="primary">LOC104217118</name>
</gene>
<dbReference type="eggNOG" id="KOG1075">
    <property type="taxonomic scope" value="Eukaryota"/>
</dbReference>
<dbReference type="PANTHER" id="PTHR31286:SF164">
    <property type="entry name" value="ZINC FINGER, CCHC-TYPE"/>
    <property type="match status" value="1"/>
</dbReference>
<sequence length="305" mass="34938">MWLSRWSPDFTPEEDSPLAPVWVLLPKLPFHLHTWHYIKQILSPVGTPMYMDVATNGKTRPSMAKVRVEIDLSKPRLSHVFVGSKNATNPLHGHEQKVEYEGITKYCNHCRLQGHEISQCRRLEKELADPEEQNDNEQANDRNKGVQENDRNTQHNQKGKEVQTNVESNKNASTSSKIADATVTKEKQSSQRANSQDNRGRDTMIDSRNAVKNRRGRSEPPKQIYRPTGAIFGIDKPSPSVEGINKSSESYKAREKTNARPESPSTQQMLVVDNQQNFQQLTIDVNLPDMRIDRTQKKFYFDQES</sequence>
<dbReference type="Proteomes" id="UP000189701">
    <property type="component" value="Unplaced"/>
</dbReference>
<dbReference type="KEGG" id="nsy:104217118"/>
<dbReference type="GeneID" id="104217118"/>
<proteinExistence type="predicted"/>
<dbReference type="InterPro" id="IPR040256">
    <property type="entry name" value="At4g02000-like"/>
</dbReference>
<reference evidence="3" key="2">
    <citation type="submission" date="2025-08" db="UniProtKB">
        <authorList>
            <consortium name="RefSeq"/>
        </authorList>
    </citation>
    <scope>IDENTIFICATION</scope>
    <source>
        <tissue evidence="3">Leaf</tissue>
    </source>
</reference>
<feature type="compositionally biased region" description="Basic and acidic residues" evidence="1">
    <location>
        <begin position="249"/>
        <end position="259"/>
    </location>
</feature>
<accession>A0A1U7VUI5</accession>
<dbReference type="AlphaFoldDB" id="A0A1U7VUI5"/>
<evidence type="ECO:0000313" key="2">
    <source>
        <dbReference type="Proteomes" id="UP000189701"/>
    </source>
</evidence>
<feature type="compositionally biased region" description="Polar residues" evidence="1">
    <location>
        <begin position="162"/>
        <end position="177"/>
    </location>
</feature>